<keyword evidence="1" id="KW-1133">Transmembrane helix</keyword>
<keyword evidence="1" id="KW-0472">Membrane</keyword>
<reference evidence="2" key="1">
    <citation type="submission" date="2015-03" db="EMBL/GenBank/DDBJ databases">
        <title>MIGS Cultured Bacterial/Archaeal sample from Brevibacillus laterosporus.</title>
        <authorList>
            <person name="Zeng D."/>
            <person name="Zhu L."/>
            <person name="Dong G."/>
            <person name="Ye W."/>
            <person name="Ren D."/>
            <person name="Wu L."/>
            <person name="Xu J."/>
            <person name="Li G."/>
            <person name="Guo L."/>
        </authorList>
    </citation>
    <scope>NUCLEOTIDE SEQUENCE</scope>
    <source>
        <strain evidence="2">B9</strain>
        <plasmid evidence="2">unnamed2</plasmid>
    </source>
</reference>
<sequence>MNFIGKHSLNLLLLIVGPTFFLNLFIKEGTAKNIISVVSFLLVLLVVICGRRYQKKNSE</sequence>
<organism evidence="2">
    <name type="scientific">Brevibacillus laterosporus</name>
    <name type="common">Bacillus laterosporus</name>
    <dbReference type="NCBI Taxonomy" id="1465"/>
    <lineage>
        <taxon>Bacteria</taxon>
        <taxon>Bacillati</taxon>
        <taxon>Bacillota</taxon>
        <taxon>Bacilli</taxon>
        <taxon>Bacillales</taxon>
        <taxon>Paenibacillaceae</taxon>
        <taxon>Brevibacillus</taxon>
    </lineage>
</organism>
<keyword evidence="1" id="KW-0812">Transmembrane</keyword>
<geneLocation type="plasmid" evidence="2">
    <name>unnamed2</name>
</geneLocation>
<proteinExistence type="predicted"/>
<evidence type="ECO:0000313" key="2">
    <source>
        <dbReference type="EMBL" id="AKF95607.1"/>
    </source>
</evidence>
<dbReference type="AlphaFoldDB" id="A0A0F7C1G6"/>
<keyword evidence="2" id="KW-0614">Plasmid</keyword>
<evidence type="ECO:0000256" key="1">
    <source>
        <dbReference type="SAM" id="Phobius"/>
    </source>
</evidence>
<accession>A0A0F7C1G6</accession>
<feature type="transmembrane region" description="Helical" evidence="1">
    <location>
        <begin position="32"/>
        <end position="50"/>
    </location>
</feature>
<dbReference type="EMBL" id="CP011076">
    <property type="protein sequence ID" value="AKF95607.1"/>
    <property type="molecule type" value="Genomic_DNA"/>
</dbReference>
<feature type="transmembrane region" description="Helical" evidence="1">
    <location>
        <begin position="7"/>
        <end position="26"/>
    </location>
</feature>
<dbReference type="RefSeq" id="WP_022584895.1">
    <property type="nucleotide sequence ID" value="NZ_JANSGZ010000021.1"/>
</dbReference>
<name>A0A0F7C1G6_BRELA</name>
<protein>
    <submittedName>
        <fullName evidence="2">Uncharacterized protein</fullName>
    </submittedName>
</protein>
<gene>
    <name evidence="2" type="ORF">EX87_18320</name>
</gene>